<dbReference type="AlphaFoldDB" id="A0AAN9R7M6"/>
<comment type="caution">
    <text evidence="2">The sequence shown here is derived from an EMBL/GenBank/DDBJ whole genome shotgun (WGS) entry which is preliminary data.</text>
</comment>
<keyword evidence="1" id="KW-1133">Transmembrane helix</keyword>
<evidence type="ECO:0000313" key="2">
    <source>
        <dbReference type="EMBL" id="KAK7356838.1"/>
    </source>
</evidence>
<dbReference type="Proteomes" id="UP001374584">
    <property type="component" value="Unassembled WGS sequence"/>
</dbReference>
<sequence length="253" mass="28114">MREDRKMVLLRKFSLGKHISPEAEEDIVGGKIKKSVGGRKDSGPKKKLVTSDQVSKKIAIPPKLLYSNLRNPHFDTGSLFSVVLNFRWFLPLLVNCTVRWDLARIGMTVILIGVVIILLITVEMAYVDEDGSSGSGEDVHMLDGLKRHQVVVPSGSGGRKRSRKANGDAIVDAMLEIAAASKMRANAILKNEDRFSISKCIKVLDELQGVDEQLYFLALDLFENNSSAREIFISLKGEKRLPWLQCKLSAPHS</sequence>
<keyword evidence="1" id="KW-0812">Transmembrane</keyword>
<name>A0AAN9R7M6_PHACN</name>
<reference evidence="2 3" key="1">
    <citation type="submission" date="2024-01" db="EMBL/GenBank/DDBJ databases">
        <title>The genomes of 5 underutilized Papilionoideae crops provide insights into root nodulation and disease resistanc.</title>
        <authorList>
            <person name="Jiang F."/>
        </authorList>
    </citation>
    <scope>NUCLEOTIDE SEQUENCE [LARGE SCALE GENOMIC DNA]</scope>
    <source>
        <strain evidence="2">JINMINGXINNONG_FW02</strain>
        <tissue evidence="2">Leaves</tissue>
    </source>
</reference>
<organism evidence="2 3">
    <name type="scientific">Phaseolus coccineus</name>
    <name type="common">Scarlet runner bean</name>
    <name type="synonym">Phaseolus multiflorus</name>
    <dbReference type="NCBI Taxonomy" id="3886"/>
    <lineage>
        <taxon>Eukaryota</taxon>
        <taxon>Viridiplantae</taxon>
        <taxon>Streptophyta</taxon>
        <taxon>Embryophyta</taxon>
        <taxon>Tracheophyta</taxon>
        <taxon>Spermatophyta</taxon>
        <taxon>Magnoliopsida</taxon>
        <taxon>eudicotyledons</taxon>
        <taxon>Gunneridae</taxon>
        <taxon>Pentapetalae</taxon>
        <taxon>rosids</taxon>
        <taxon>fabids</taxon>
        <taxon>Fabales</taxon>
        <taxon>Fabaceae</taxon>
        <taxon>Papilionoideae</taxon>
        <taxon>50 kb inversion clade</taxon>
        <taxon>NPAAA clade</taxon>
        <taxon>indigoferoid/millettioid clade</taxon>
        <taxon>Phaseoleae</taxon>
        <taxon>Phaseolus</taxon>
    </lineage>
</organism>
<keyword evidence="3" id="KW-1185">Reference proteome</keyword>
<dbReference type="EMBL" id="JAYMYR010000006">
    <property type="protein sequence ID" value="KAK7356838.1"/>
    <property type="molecule type" value="Genomic_DNA"/>
</dbReference>
<feature type="transmembrane region" description="Helical" evidence="1">
    <location>
        <begin position="102"/>
        <end position="122"/>
    </location>
</feature>
<keyword evidence="1" id="KW-0472">Membrane</keyword>
<evidence type="ECO:0000313" key="3">
    <source>
        <dbReference type="Proteomes" id="UP001374584"/>
    </source>
</evidence>
<dbReference type="PANTHER" id="PTHR34395:SF15">
    <property type="entry name" value="OS09G0292400 PROTEIN"/>
    <property type="match status" value="1"/>
</dbReference>
<accession>A0AAN9R7M6</accession>
<evidence type="ECO:0000256" key="1">
    <source>
        <dbReference type="SAM" id="Phobius"/>
    </source>
</evidence>
<proteinExistence type="predicted"/>
<protein>
    <submittedName>
        <fullName evidence="2">Uncharacterized protein</fullName>
    </submittedName>
</protein>
<dbReference type="PANTHER" id="PTHR34395">
    <property type="entry name" value="OS11G0427500 PROTEIN"/>
    <property type="match status" value="1"/>
</dbReference>
<gene>
    <name evidence="2" type="ORF">VNO80_16117</name>
</gene>